<evidence type="ECO:0000313" key="9">
    <source>
        <dbReference type="Proteomes" id="UP001589738"/>
    </source>
</evidence>
<evidence type="ECO:0000256" key="4">
    <source>
        <dbReference type="ARBA" id="ARBA00022989"/>
    </source>
</evidence>
<keyword evidence="9" id="KW-1185">Reference proteome</keyword>
<keyword evidence="3" id="KW-0201">Cytochrome c-type biogenesis</keyword>
<evidence type="ECO:0000256" key="6">
    <source>
        <dbReference type="SAM" id="Phobius"/>
    </source>
</evidence>
<reference evidence="8 9" key="1">
    <citation type="submission" date="2024-09" db="EMBL/GenBank/DDBJ databases">
        <authorList>
            <person name="Sun Q."/>
            <person name="Mori K."/>
        </authorList>
    </citation>
    <scope>NUCLEOTIDE SEQUENCE [LARGE SCALE GENOMIC DNA]</scope>
    <source>
        <strain evidence="8 9">CGMCC 1.9126</strain>
    </source>
</reference>
<dbReference type="RefSeq" id="WP_160547523.1">
    <property type="nucleotide sequence ID" value="NZ_JBHLUU010000094.1"/>
</dbReference>
<dbReference type="Pfam" id="PF05140">
    <property type="entry name" value="ResB"/>
    <property type="match status" value="1"/>
</dbReference>
<comment type="subcellular location">
    <subcellularLocation>
        <location evidence="1">Membrane</location>
        <topology evidence="1">Multi-pass membrane protein</topology>
    </subcellularLocation>
</comment>
<feature type="transmembrane region" description="Helical" evidence="6">
    <location>
        <begin position="126"/>
        <end position="148"/>
    </location>
</feature>
<feature type="transmembrane region" description="Helical" evidence="6">
    <location>
        <begin position="473"/>
        <end position="493"/>
    </location>
</feature>
<evidence type="ECO:0000256" key="2">
    <source>
        <dbReference type="ARBA" id="ARBA00022692"/>
    </source>
</evidence>
<dbReference type="PANTHER" id="PTHR31566">
    <property type="entry name" value="CYTOCHROME C BIOGENESIS PROTEIN CCS1, CHLOROPLASTIC"/>
    <property type="match status" value="1"/>
</dbReference>
<sequence length="547" mass="62987">MELVKCECGYSIPYGTVLCESCGRTISDNRGEGSNTLLDMRYDGGARRSQTYKKSIIDKIWNFFPSVKVGVWIIVLLLIASAIGTIFPQEMYIPPTVVPQEFYKEKYGFLGQMYFELGFHNLYGSWWYFLLIAALGISLVIASLDRFIPLYRALKKQGITRHESFMRRQRLLSETIVTENINEQLTLLKSKLKGKRYNVSEENGNILAEKNRFSRWGPYVNHVGLIIFLMGGMLRFVPGMYIDEMLWIRDGETSVIPGTDGKYYLSSDKFIIDTYQKEQEDEVFGNTLTRVGDGNVVKNFQTNVTLYERKGEIVHGSKPELKKVKNEQIRVNYPLKYDSYALYQTSYKLNELNKFTFSLIDKETEESFGKITVDLLDPKKEYDLGDGYKVEIVTYFPNFYFNNEGEPDTKSRVPDNPAFVFNMISPAKPEGEKSFVAIQQTLDPVEDNQLKLKFEGLETKNLSALTVRKDHTLWFLGVGGAIFMIGVIQGMYWNHRRIWIRRVGDSLLIAAHTNKNWYGMRNEINGILKESSINKLSDQSNETTKNK</sequence>
<dbReference type="PANTHER" id="PTHR31566:SF0">
    <property type="entry name" value="CYTOCHROME C BIOGENESIS PROTEIN CCS1, CHLOROPLASTIC"/>
    <property type="match status" value="1"/>
</dbReference>
<evidence type="ECO:0000256" key="3">
    <source>
        <dbReference type="ARBA" id="ARBA00022748"/>
    </source>
</evidence>
<dbReference type="InterPro" id="IPR023494">
    <property type="entry name" value="Cyt_c_bgen_Ccs1/CcsB/ResB"/>
</dbReference>
<gene>
    <name evidence="8" type="ORF">ACFFHF_13180</name>
</gene>
<evidence type="ECO:0000256" key="5">
    <source>
        <dbReference type="ARBA" id="ARBA00023136"/>
    </source>
</evidence>
<feature type="domain" description="ResB-like" evidence="7">
    <location>
        <begin position="67"/>
        <end position="524"/>
    </location>
</feature>
<dbReference type="InterPro" id="IPR007816">
    <property type="entry name" value="ResB-like_domain"/>
</dbReference>
<evidence type="ECO:0000256" key="1">
    <source>
        <dbReference type="ARBA" id="ARBA00004141"/>
    </source>
</evidence>
<feature type="transmembrane region" description="Helical" evidence="6">
    <location>
        <begin position="69"/>
        <end position="87"/>
    </location>
</feature>
<organism evidence="8 9">
    <name type="scientific">Robertmurraya beringensis</name>
    <dbReference type="NCBI Taxonomy" id="641660"/>
    <lineage>
        <taxon>Bacteria</taxon>
        <taxon>Bacillati</taxon>
        <taxon>Bacillota</taxon>
        <taxon>Bacilli</taxon>
        <taxon>Bacillales</taxon>
        <taxon>Bacillaceae</taxon>
        <taxon>Robertmurraya</taxon>
    </lineage>
</organism>
<feature type="transmembrane region" description="Helical" evidence="6">
    <location>
        <begin position="219"/>
        <end position="237"/>
    </location>
</feature>
<proteinExistence type="predicted"/>
<name>A0ABV6KTH6_9BACI</name>
<dbReference type="Proteomes" id="UP001589738">
    <property type="component" value="Unassembled WGS sequence"/>
</dbReference>
<evidence type="ECO:0000259" key="7">
    <source>
        <dbReference type="Pfam" id="PF05140"/>
    </source>
</evidence>
<comment type="caution">
    <text evidence="8">The sequence shown here is derived from an EMBL/GenBank/DDBJ whole genome shotgun (WGS) entry which is preliminary data.</text>
</comment>
<keyword evidence="5 6" id="KW-0472">Membrane</keyword>
<dbReference type="EMBL" id="JBHLUU010000094">
    <property type="protein sequence ID" value="MFC0476185.1"/>
    <property type="molecule type" value="Genomic_DNA"/>
</dbReference>
<evidence type="ECO:0000313" key="8">
    <source>
        <dbReference type="EMBL" id="MFC0476185.1"/>
    </source>
</evidence>
<keyword evidence="2 6" id="KW-0812">Transmembrane</keyword>
<accession>A0ABV6KTH6</accession>
<protein>
    <submittedName>
        <fullName evidence="8">Cytochrome c biogenesis protein ResB</fullName>
    </submittedName>
</protein>
<keyword evidence="4 6" id="KW-1133">Transmembrane helix</keyword>